<organism evidence="4 5">
    <name type="scientific">Kitasatospora viridis</name>
    <dbReference type="NCBI Taxonomy" id="281105"/>
    <lineage>
        <taxon>Bacteria</taxon>
        <taxon>Bacillati</taxon>
        <taxon>Actinomycetota</taxon>
        <taxon>Actinomycetes</taxon>
        <taxon>Kitasatosporales</taxon>
        <taxon>Streptomycetaceae</taxon>
        <taxon>Kitasatospora</taxon>
    </lineage>
</organism>
<dbReference type="SUPFAM" id="SSF51735">
    <property type="entry name" value="NAD(P)-binding Rossmann-fold domains"/>
    <property type="match status" value="2"/>
</dbReference>
<dbReference type="InterPro" id="IPR050091">
    <property type="entry name" value="PKS_NRPS_Biosynth_Enz"/>
</dbReference>
<dbReference type="GO" id="GO:0004312">
    <property type="term" value="F:fatty acid synthase activity"/>
    <property type="evidence" value="ECO:0007669"/>
    <property type="project" value="TreeGrafter"/>
</dbReference>
<keyword evidence="2" id="KW-0597">Phosphoprotein</keyword>
<dbReference type="GO" id="GO:0006633">
    <property type="term" value="P:fatty acid biosynthetic process"/>
    <property type="evidence" value="ECO:0007669"/>
    <property type="project" value="TreeGrafter"/>
</dbReference>
<gene>
    <name evidence="4" type="ORF">FHX73_111083</name>
</gene>
<proteinExistence type="predicted"/>
<dbReference type="GO" id="GO:0005886">
    <property type="term" value="C:plasma membrane"/>
    <property type="evidence" value="ECO:0007669"/>
    <property type="project" value="TreeGrafter"/>
</dbReference>
<dbReference type="InterPro" id="IPR057326">
    <property type="entry name" value="KR_dom"/>
</dbReference>
<keyword evidence="1" id="KW-0596">Phosphopantetheine</keyword>
<dbReference type="GO" id="GO:0005737">
    <property type="term" value="C:cytoplasm"/>
    <property type="evidence" value="ECO:0007669"/>
    <property type="project" value="TreeGrafter"/>
</dbReference>
<comment type="caution">
    <text evidence="4">The sequence shown here is derived from an EMBL/GenBank/DDBJ whole genome shotgun (WGS) entry which is preliminary data.</text>
</comment>
<feature type="domain" description="Ketoreductase" evidence="3">
    <location>
        <begin position="227"/>
        <end position="447"/>
    </location>
</feature>
<dbReference type="Pfam" id="PF08659">
    <property type="entry name" value="KR"/>
    <property type="match status" value="1"/>
</dbReference>
<dbReference type="SMART" id="SM00822">
    <property type="entry name" value="PKS_KR"/>
    <property type="match status" value="1"/>
</dbReference>
<name>A0A561UD54_9ACTN</name>
<dbReference type="InterPro" id="IPR013968">
    <property type="entry name" value="PKS_KR"/>
</dbReference>
<dbReference type="PANTHER" id="PTHR43775">
    <property type="entry name" value="FATTY ACID SYNTHASE"/>
    <property type="match status" value="1"/>
</dbReference>
<dbReference type="Gene3D" id="3.40.50.720">
    <property type="entry name" value="NAD(P)-binding Rossmann-like Domain"/>
    <property type="match status" value="1"/>
</dbReference>
<evidence type="ECO:0000313" key="5">
    <source>
        <dbReference type="Proteomes" id="UP000317940"/>
    </source>
</evidence>
<evidence type="ECO:0000256" key="1">
    <source>
        <dbReference type="ARBA" id="ARBA00022450"/>
    </source>
</evidence>
<dbReference type="GO" id="GO:0071770">
    <property type="term" value="P:DIM/DIP cell wall layer assembly"/>
    <property type="evidence" value="ECO:0007669"/>
    <property type="project" value="TreeGrafter"/>
</dbReference>
<dbReference type="PANTHER" id="PTHR43775:SF37">
    <property type="entry name" value="SI:DKEY-61P9.11"/>
    <property type="match status" value="1"/>
</dbReference>
<evidence type="ECO:0000313" key="4">
    <source>
        <dbReference type="EMBL" id="TWF97303.1"/>
    </source>
</evidence>
<dbReference type="RefSeq" id="WP_145903697.1">
    <property type="nucleotide sequence ID" value="NZ_BAAAMZ010000008.1"/>
</dbReference>
<evidence type="ECO:0000256" key="2">
    <source>
        <dbReference type="ARBA" id="ARBA00022553"/>
    </source>
</evidence>
<reference evidence="4 5" key="1">
    <citation type="submission" date="2019-06" db="EMBL/GenBank/DDBJ databases">
        <title>Sequencing the genomes of 1000 actinobacteria strains.</title>
        <authorList>
            <person name="Klenk H.-P."/>
        </authorList>
    </citation>
    <scope>NUCLEOTIDE SEQUENCE [LARGE SCALE GENOMIC DNA]</scope>
    <source>
        <strain evidence="4 5">DSM 44826</strain>
    </source>
</reference>
<dbReference type="Proteomes" id="UP000317940">
    <property type="component" value="Unassembled WGS sequence"/>
</dbReference>
<dbReference type="AlphaFoldDB" id="A0A561UD54"/>
<dbReference type="OrthoDB" id="9778690at2"/>
<dbReference type="InterPro" id="IPR036291">
    <property type="entry name" value="NAD(P)-bd_dom_sf"/>
</dbReference>
<keyword evidence="5" id="KW-1185">Reference proteome</keyword>
<sequence length="793" mass="85324">MTGSVLTDAPAEQAATGADTAPVRRMVWRLTPAESPASRRSLRDRRVAVIGGDPGTAALVGAALERRGARLVEAEQHVPDIVVDLALADRLTPTAGRDWRAALLRTFTVLRHCYQSWSTETSADRLTYLAVSYLGGGMGYHPDDDIAQPLGGLWAGLAKSLHRELPNCATRILDIAPDAVADLPELVAEELCLPGLSEIGRRDGQRWVLTPESVPAAAPAVRWGGGDTLLISGGGRGIGMALARELAREFGLRVVVTGRAELPPEEGWSELTAEALQRRRAELWAEHRQGRPVADIRREITRTEATWELVGNLLSARAEGLRLDYRACDFTDPAAVRELVRQLPDLTGVIHNAGVDTPSRLPNKSDDEIAVVVSTKVDSFLHLLDAVRELPLKVFCTVGSLTGRLGGMVGQLDYAAANEGLARLGLWAQRQVGFPVMTLAWPTWDRLGLVANFSASLRYMAAMDIGDGLRHWRSELLAGSTGEVSFVGPLGRALDPVQAVSYPVVPQLPGFEETFPKIFHLGTVLEYQPHARLAGVVELDTDRAAAIGDFRLRGEPALPVSLLLESAVRGAEWVTPAHLPELVLLSIDDLSVPLALLQCERGRVRLHREVRGWEQDGQWVAEVLFRREEGGPQARMRLTYREAGAPAAPAGRAPLPGRAAADEAARATVWSAAPLLSWRGLVVPLSRWAAEGTDRITAEVRRCLPGDLWTVPEPPSSAVPVAALENILHAAVGQGVGWAGSSDQLSVTRIRLHGPEGDRVLIAGDPALGVWRVTDAGSGEAVAVVTGLVGWRG</sequence>
<dbReference type="EMBL" id="VIWT01000001">
    <property type="protein sequence ID" value="TWF97303.1"/>
    <property type="molecule type" value="Genomic_DNA"/>
</dbReference>
<protein>
    <submittedName>
        <fullName evidence="4">KR domain-containing protein</fullName>
    </submittedName>
</protein>
<evidence type="ECO:0000259" key="3">
    <source>
        <dbReference type="SMART" id="SM00822"/>
    </source>
</evidence>
<accession>A0A561UD54</accession>